<sequence length="391" mass="42761">MATKLPESAFDDRLAAVRDRLAATDADAATWVGATAIEYLTGFHHIQTERPVVLAVTDDRVEITVPRLEVERVEPNPRIDAVHHYFDYPGGEPVSVAVEMLDGLGADAVAADADGPPGVMGYEGPAFSESLDVETQSWVDRMRWAKSDAEVDLIRESAKWANLGHRYLADYSEPGAHPATVSQRASTDASRAMLDALGDNYAVRVRGDGPVHAGYISGEETALPHGHTPNERLAEGDVLVTGATANVDGYRSELERTMFVGDYDDEQEHYFELMLEAQTLAIDALGPGVPVAEVDRVVREYFEEQGVTDLAQHHVGHNIGLGAHEPPYIDRGWGERYDGDDAVMAPGHVYTIEPGLYTDEYGYRHSDTVAITESGTERLTNYPRDIDSNVV</sequence>
<dbReference type="Gene3D" id="3.40.350.10">
    <property type="entry name" value="Creatinase/prolidase N-terminal domain"/>
    <property type="match status" value="1"/>
</dbReference>
<dbReference type="STRING" id="1765655.AMR74_11675"/>
<dbReference type="PANTHER" id="PTHR46112">
    <property type="entry name" value="AMINOPEPTIDASE"/>
    <property type="match status" value="1"/>
</dbReference>
<dbReference type="InterPro" id="IPR000587">
    <property type="entry name" value="Creatinase_N"/>
</dbReference>
<keyword evidence="4" id="KW-1185">Reference proteome</keyword>
<dbReference type="InterPro" id="IPR000994">
    <property type="entry name" value="Pept_M24"/>
</dbReference>
<dbReference type="Gene3D" id="3.90.230.10">
    <property type="entry name" value="Creatinase/methionine aminopeptidase superfamily"/>
    <property type="match status" value="1"/>
</dbReference>
<name>A0A0N0BR12_9EURY</name>
<dbReference type="SUPFAM" id="SSF53092">
    <property type="entry name" value="Creatinase/prolidase N-terminal domain"/>
    <property type="match status" value="1"/>
</dbReference>
<dbReference type="Pfam" id="PF00557">
    <property type="entry name" value="Peptidase_M24"/>
    <property type="match status" value="1"/>
</dbReference>
<evidence type="ECO:0000313" key="3">
    <source>
        <dbReference type="EMBL" id="KOX96186.1"/>
    </source>
</evidence>
<dbReference type="OrthoDB" id="1346at2157"/>
<proteinExistence type="predicted"/>
<dbReference type="EMBL" id="LIST01000004">
    <property type="protein sequence ID" value="KOX96186.1"/>
    <property type="molecule type" value="Genomic_DNA"/>
</dbReference>
<evidence type="ECO:0000313" key="4">
    <source>
        <dbReference type="Proteomes" id="UP000037747"/>
    </source>
</evidence>
<dbReference type="Pfam" id="PF01321">
    <property type="entry name" value="Creatinase_N"/>
    <property type="match status" value="1"/>
</dbReference>
<dbReference type="AlphaFoldDB" id="A0A0N0BR12"/>
<dbReference type="InterPro" id="IPR050659">
    <property type="entry name" value="Peptidase_M24B"/>
</dbReference>
<gene>
    <name evidence="3" type="ORF">AMR74_11675</name>
</gene>
<dbReference type="PANTHER" id="PTHR46112:SF2">
    <property type="entry name" value="XAA-PRO AMINOPEPTIDASE P-RELATED"/>
    <property type="match status" value="1"/>
</dbReference>
<dbReference type="PATRIC" id="fig|1705389.3.peg.3877"/>
<evidence type="ECO:0000259" key="2">
    <source>
        <dbReference type="Pfam" id="PF01321"/>
    </source>
</evidence>
<reference evidence="3 4" key="1">
    <citation type="submission" date="2015-08" db="EMBL/GenBank/DDBJ databases">
        <title>Genomes of Isolates from Cabo Rojo, PR.</title>
        <authorList>
            <person name="Sanchez-Nieves R.L."/>
            <person name="Montalvo-Rodriguez R."/>
        </authorList>
    </citation>
    <scope>NUCLEOTIDE SEQUENCE [LARGE SCALE GENOMIC DNA]</scope>
    <source>
        <strain evidence="3 4">5</strain>
    </source>
</reference>
<dbReference type="SUPFAM" id="SSF55920">
    <property type="entry name" value="Creatinase/aminopeptidase"/>
    <property type="match status" value="1"/>
</dbReference>
<feature type="domain" description="Creatinase N-terminal" evidence="2">
    <location>
        <begin position="13"/>
        <end position="90"/>
    </location>
</feature>
<dbReference type="InterPro" id="IPR029149">
    <property type="entry name" value="Creatin/AminoP/Spt16_N"/>
</dbReference>
<protein>
    <submittedName>
        <fullName evidence="3">Peptidase M24</fullName>
    </submittedName>
</protein>
<feature type="domain" description="Peptidase M24" evidence="1">
    <location>
        <begin position="153"/>
        <end position="373"/>
    </location>
</feature>
<dbReference type="RefSeq" id="WP_053772230.1">
    <property type="nucleotide sequence ID" value="NZ_LIST01000004.1"/>
</dbReference>
<accession>A0A0N0BR12</accession>
<evidence type="ECO:0000259" key="1">
    <source>
        <dbReference type="Pfam" id="PF00557"/>
    </source>
</evidence>
<dbReference type="Proteomes" id="UP000037747">
    <property type="component" value="Unassembled WGS sequence"/>
</dbReference>
<comment type="caution">
    <text evidence="3">The sequence shown here is derived from an EMBL/GenBank/DDBJ whole genome shotgun (WGS) entry which is preliminary data.</text>
</comment>
<dbReference type="InterPro" id="IPR036005">
    <property type="entry name" value="Creatinase/aminopeptidase-like"/>
</dbReference>
<organism evidence="3 4">
    <name type="scientific">Halorubrum tropicale</name>
    <dbReference type="NCBI Taxonomy" id="1765655"/>
    <lineage>
        <taxon>Archaea</taxon>
        <taxon>Methanobacteriati</taxon>
        <taxon>Methanobacteriota</taxon>
        <taxon>Stenosarchaea group</taxon>
        <taxon>Halobacteria</taxon>
        <taxon>Halobacteriales</taxon>
        <taxon>Haloferacaceae</taxon>
        <taxon>Halorubrum</taxon>
    </lineage>
</organism>